<accession>A0A1F8GBY5</accession>
<keyword evidence="1" id="KW-0812">Transmembrane</keyword>
<gene>
    <name evidence="2" type="ORF">A2918_02195</name>
</gene>
<protein>
    <submittedName>
        <fullName evidence="2">Uncharacterized protein</fullName>
    </submittedName>
</protein>
<dbReference type="STRING" id="1802694.A2918_02195"/>
<name>A0A1F8GBY5_9BACT</name>
<reference evidence="2 3" key="1">
    <citation type="journal article" date="2016" name="Nat. Commun.">
        <title>Thousands of microbial genomes shed light on interconnected biogeochemical processes in an aquifer system.</title>
        <authorList>
            <person name="Anantharaman K."/>
            <person name="Brown C.T."/>
            <person name="Hug L.A."/>
            <person name="Sharon I."/>
            <person name="Castelle C.J."/>
            <person name="Probst A.J."/>
            <person name="Thomas B.C."/>
            <person name="Singh A."/>
            <person name="Wilkins M.J."/>
            <person name="Karaoz U."/>
            <person name="Brodie E.L."/>
            <person name="Williams K.H."/>
            <person name="Hubbard S.S."/>
            <person name="Banfield J.F."/>
        </authorList>
    </citation>
    <scope>NUCLEOTIDE SEQUENCE [LARGE SCALE GENOMIC DNA]</scope>
</reference>
<evidence type="ECO:0000313" key="3">
    <source>
        <dbReference type="Proteomes" id="UP000178227"/>
    </source>
</evidence>
<dbReference type="AlphaFoldDB" id="A0A1F8GBY5"/>
<organism evidence="2 3">
    <name type="scientific">Candidatus Yanofskybacteria bacterium RIFCSPLOWO2_01_FULL_42_49</name>
    <dbReference type="NCBI Taxonomy" id="1802694"/>
    <lineage>
        <taxon>Bacteria</taxon>
        <taxon>Candidatus Yanofskyibacteriota</taxon>
    </lineage>
</organism>
<feature type="transmembrane region" description="Helical" evidence="1">
    <location>
        <begin position="37"/>
        <end position="58"/>
    </location>
</feature>
<evidence type="ECO:0000256" key="1">
    <source>
        <dbReference type="SAM" id="Phobius"/>
    </source>
</evidence>
<feature type="transmembrane region" description="Helical" evidence="1">
    <location>
        <begin position="5"/>
        <end position="25"/>
    </location>
</feature>
<keyword evidence="1" id="KW-1133">Transmembrane helix</keyword>
<comment type="caution">
    <text evidence="2">The sequence shown here is derived from an EMBL/GenBank/DDBJ whole genome shotgun (WGS) entry which is preliminary data.</text>
</comment>
<evidence type="ECO:0000313" key="2">
    <source>
        <dbReference type="EMBL" id="OGN22550.1"/>
    </source>
</evidence>
<keyword evidence="1" id="KW-0472">Membrane</keyword>
<dbReference type="EMBL" id="MGKI01000011">
    <property type="protein sequence ID" value="OGN22550.1"/>
    <property type="molecule type" value="Genomic_DNA"/>
</dbReference>
<dbReference type="Proteomes" id="UP000178227">
    <property type="component" value="Unassembled WGS sequence"/>
</dbReference>
<sequence>MKFFIWSILIIVSSSVAGLIIIVIGHDPYTAGKLVKFLFFSSLLLSLSGLFLILKLVVKKIFKK</sequence>
<proteinExistence type="predicted"/>